<keyword evidence="4" id="KW-1185">Reference proteome</keyword>
<dbReference type="GO" id="GO:0032259">
    <property type="term" value="P:methylation"/>
    <property type="evidence" value="ECO:0007669"/>
    <property type="project" value="UniProtKB-KW"/>
</dbReference>
<dbReference type="AlphaFoldDB" id="A0A812KEQ2"/>
<accession>A0A812KEQ2</accession>
<dbReference type="InterPro" id="IPR029063">
    <property type="entry name" value="SAM-dependent_MTases_sf"/>
</dbReference>
<proteinExistence type="predicted"/>
<comment type="caution">
    <text evidence="3">The sequence shown here is derived from an EMBL/GenBank/DDBJ whole genome shotgun (WGS) entry which is preliminary data.</text>
</comment>
<name>A0A812KEQ2_SYMPI</name>
<dbReference type="OrthoDB" id="477063at2759"/>
<dbReference type="GO" id="GO:0008168">
    <property type="term" value="F:methyltransferase activity"/>
    <property type="evidence" value="ECO:0007669"/>
    <property type="project" value="UniProtKB-KW"/>
</dbReference>
<evidence type="ECO:0000256" key="2">
    <source>
        <dbReference type="ARBA" id="ARBA00022679"/>
    </source>
</evidence>
<dbReference type="Pfam" id="PF00145">
    <property type="entry name" value="DNA_methylase"/>
    <property type="match status" value="1"/>
</dbReference>
<organism evidence="3 4">
    <name type="scientific">Symbiodinium pilosum</name>
    <name type="common">Dinoflagellate</name>
    <dbReference type="NCBI Taxonomy" id="2952"/>
    <lineage>
        <taxon>Eukaryota</taxon>
        <taxon>Sar</taxon>
        <taxon>Alveolata</taxon>
        <taxon>Dinophyceae</taxon>
        <taxon>Suessiales</taxon>
        <taxon>Symbiodiniaceae</taxon>
        <taxon>Symbiodinium</taxon>
    </lineage>
</organism>
<evidence type="ECO:0000313" key="3">
    <source>
        <dbReference type="EMBL" id="CAE7228018.1"/>
    </source>
</evidence>
<reference evidence="3" key="1">
    <citation type="submission" date="2021-02" db="EMBL/GenBank/DDBJ databases">
        <authorList>
            <person name="Dougan E. K."/>
            <person name="Rhodes N."/>
            <person name="Thang M."/>
            <person name="Chan C."/>
        </authorList>
    </citation>
    <scope>NUCLEOTIDE SEQUENCE</scope>
</reference>
<keyword evidence="2" id="KW-0808">Transferase</keyword>
<evidence type="ECO:0000313" key="4">
    <source>
        <dbReference type="Proteomes" id="UP000649617"/>
    </source>
</evidence>
<keyword evidence="1" id="KW-0489">Methyltransferase</keyword>
<dbReference type="Gene3D" id="3.40.50.150">
    <property type="entry name" value="Vaccinia Virus protein VP39"/>
    <property type="match status" value="1"/>
</dbReference>
<evidence type="ECO:0000256" key="1">
    <source>
        <dbReference type="ARBA" id="ARBA00022603"/>
    </source>
</evidence>
<protein>
    <submittedName>
        <fullName evidence="3">Trank1 protein</fullName>
    </submittedName>
</protein>
<dbReference type="SUPFAM" id="SSF53335">
    <property type="entry name" value="S-adenosyl-L-methionine-dependent methyltransferases"/>
    <property type="match status" value="1"/>
</dbReference>
<gene>
    <name evidence="3" type="primary">Trank1</name>
    <name evidence="3" type="ORF">SPIL2461_LOCUS3324</name>
</gene>
<dbReference type="InterPro" id="IPR001525">
    <property type="entry name" value="C5_MeTfrase"/>
</dbReference>
<dbReference type="Proteomes" id="UP000649617">
    <property type="component" value="Unassembled WGS sequence"/>
</dbReference>
<dbReference type="EMBL" id="CAJNIZ010004002">
    <property type="protein sequence ID" value="CAE7228018.1"/>
    <property type="molecule type" value="Genomic_DNA"/>
</dbReference>
<sequence>MLLDCARQMMSDAVLERSVLFQGRGTDSDFSGGAAGWETACHFINAAANVRGWQVDLAPRTVCEIDSKMQQALQRRVPSSCCIFNDILDIFSLGAAPARNAMNACDTYLEKVLWAQEAHCEDSAWCVQHRQFCALNTTAGSRVGGFPCQDFSQAGLMKGDVGPQAPVIASFGRKTSLTQNPVLVIENVQSCPREVVLNTFPGYQWAATSVFSPAQVGFECTSRKRLYMGAVHQATTDCAQDPGVLFEYLCHCCRRERTPITPRSLLVASAAEIREDAELLAKTAARGSANMLLTKSEQKHVAAYVDKFSKLDCCDQSQWENLVVHVGDNPAGGWTTWSAHSNALPTIRKSGSLYFAPAWRRHLTMMEMFLSMGYPSHPLAAEQSHLPETHLLNVYSPDFALSWFDWRRALGNSMHVAAVGAFAGAMLLCSRMNCHDFSCEEILSNMDVDADE</sequence>